<proteinExistence type="predicted"/>
<reference evidence="2 3" key="1">
    <citation type="submission" date="2015-01" db="EMBL/GenBank/DDBJ databases">
        <title>Comparative genomics of non-oral Prevotella species.</title>
        <authorList>
            <person name="Accetto T."/>
            <person name="Nograsek B."/>
            <person name="Avgustin G."/>
        </authorList>
    </citation>
    <scope>NUCLEOTIDE SEQUENCE [LARGE SCALE GENOMIC DNA]</scope>
    <source>
        <strain evidence="2 3">P5-119</strain>
    </source>
</reference>
<dbReference type="EMBL" id="JXQK01000075">
    <property type="protein sequence ID" value="KIP60834.1"/>
    <property type="molecule type" value="Genomic_DNA"/>
</dbReference>
<evidence type="ECO:0000259" key="1">
    <source>
        <dbReference type="Pfam" id="PF13351"/>
    </source>
</evidence>
<evidence type="ECO:0000313" key="3">
    <source>
        <dbReference type="Proteomes" id="UP000032046"/>
    </source>
</evidence>
<keyword evidence="3" id="KW-1185">Reference proteome</keyword>
<comment type="caution">
    <text evidence="2">The sequence shown here is derived from an EMBL/GenBank/DDBJ whole genome shotgun (WGS) entry which is preliminary data.</text>
</comment>
<dbReference type="Proteomes" id="UP000032046">
    <property type="component" value="Unassembled WGS sequence"/>
</dbReference>
<dbReference type="AlphaFoldDB" id="A0A0D0IUA6"/>
<gene>
    <name evidence="2" type="ORF">ST44_10315</name>
</gene>
<dbReference type="Pfam" id="PF13351">
    <property type="entry name" value="DUF4099"/>
    <property type="match status" value="1"/>
</dbReference>
<sequence length="251" mass="29072">MINHFEESEMPYGTLERFGLTQEMVEDLPYDVLQNIYNGRRSPVLPITVTTEDGETETARTRFSLVRTPEGGVDVLFYPKLDECNLNLFNEQQKQRLLEGKAIIGYLESNEENKEAGGKRFFQIDPESKQVLCVPMPVIGRNMQYVSDRYHLTGAEMQKLQNGDVLSILNEDDEEISVGIDLNSKTGIRFAAGDEQTWRREAKREWDNYNFGAFGCWVADDNGDLNYVHEEDYSEELWQEQKKMGMRVMQR</sequence>
<dbReference type="RefSeq" id="WP_042519828.1">
    <property type="nucleotide sequence ID" value="NZ_JXQI01000018.1"/>
</dbReference>
<dbReference type="STRING" id="1602171.ST44_10315"/>
<protein>
    <recommendedName>
        <fullName evidence="1">DUF4099 domain-containing protein</fullName>
    </recommendedName>
</protein>
<organism evidence="2 3">
    <name type="scientific">Prevotella pectinovora</name>
    <dbReference type="NCBI Taxonomy" id="1602169"/>
    <lineage>
        <taxon>Bacteria</taxon>
        <taxon>Pseudomonadati</taxon>
        <taxon>Bacteroidota</taxon>
        <taxon>Bacteroidia</taxon>
        <taxon>Bacteroidales</taxon>
        <taxon>Prevotellaceae</taxon>
        <taxon>Prevotella</taxon>
    </lineage>
</organism>
<accession>A0A0D0IUA6</accession>
<feature type="domain" description="DUF4099" evidence="1">
    <location>
        <begin position="5"/>
        <end position="86"/>
    </location>
</feature>
<evidence type="ECO:0000313" key="2">
    <source>
        <dbReference type="EMBL" id="KIP60834.1"/>
    </source>
</evidence>
<dbReference type="OrthoDB" id="1064638at2"/>
<name>A0A0D0IUA6_9BACT</name>
<dbReference type="InterPro" id="IPR025343">
    <property type="entry name" value="DUF4099"/>
</dbReference>